<organism evidence="4 5">
    <name type="scientific">Marivirga tractuosa (strain ATCC 23168 / DSM 4126 / NBRC 15989 / NCIMB 1408 / VKM B-1430 / H-43)</name>
    <name type="common">Microscilla tractuosa</name>
    <name type="synonym">Flexibacter tractuosus</name>
    <dbReference type="NCBI Taxonomy" id="643867"/>
    <lineage>
        <taxon>Bacteria</taxon>
        <taxon>Pseudomonadati</taxon>
        <taxon>Bacteroidota</taxon>
        <taxon>Cytophagia</taxon>
        <taxon>Cytophagales</taxon>
        <taxon>Marivirgaceae</taxon>
        <taxon>Marivirga</taxon>
    </lineage>
</organism>
<dbReference type="HOGENOM" id="CLU_1213670_0_0_10"/>
<keyword evidence="1 2" id="KW-0732">Signal</keyword>
<feature type="domain" description="Outer membrane protein beta-barrel" evidence="3">
    <location>
        <begin position="11"/>
        <end position="197"/>
    </location>
</feature>
<dbReference type="InterPro" id="IPR027385">
    <property type="entry name" value="Beta-barrel_OMP"/>
</dbReference>
<feature type="chain" id="PRO_5003189670" description="Outer membrane protein beta-barrel domain-containing protein" evidence="2">
    <location>
        <begin position="23"/>
        <end position="228"/>
    </location>
</feature>
<dbReference type="AlphaFoldDB" id="E4TSB9"/>
<dbReference type="PROSITE" id="PS51257">
    <property type="entry name" value="PROKAR_LIPOPROTEIN"/>
    <property type="match status" value="1"/>
</dbReference>
<dbReference type="EMBL" id="CP002349">
    <property type="protein sequence ID" value="ADR22836.1"/>
    <property type="molecule type" value="Genomic_DNA"/>
</dbReference>
<sequence length="228" mass="25288">MTMRKQLMLLTALLLISCPIFAQDESTEEGSSGGMAGAGDFLFEVTGTPFNTGGSLLNFSEFRARYFITEEMAVRLGMEMDLNNNQQTPDLVINDSYYGLMPGFEYHFVNEGSFRSYAAADLMFGQRIASRKSSTGPTVLGAASLPNNPSSFVSNRGYTQFGGRVSIGAEYYFGKRFYIGGEIGFQYINRNNKEVFVDGESFQDATKSSFGYLNTTNAFKIGFRFLNF</sequence>
<evidence type="ECO:0000313" key="5">
    <source>
        <dbReference type="Proteomes" id="UP000008720"/>
    </source>
</evidence>
<proteinExistence type="predicted"/>
<evidence type="ECO:0000313" key="4">
    <source>
        <dbReference type="EMBL" id="ADR22836.1"/>
    </source>
</evidence>
<dbReference type="STRING" id="643867.Ftrac_2859"/>
<keyword evidence="5" id="KW-1185">Reference proteome</keyword>
<protein>
    <recommendedName>
        <fullName evidence="3">Outer membrane protein beta-barrel domain-containing protein</fullName>
    </recommendedName>
</protein>
<evidence type="ECO:0000256" key="2">
    <source>
        <dbReference type="SAM" id="SignalP"/>
    </source>
</evidence>
<dbReference type="Proteomes" id="UP000008720">
    <property type="component" value="Chromosome"/>
</dbReference>
<dbReference type="Gene3D" id="2.40.160.20">
    <property type="match status" value="1"/>
</dbReference>
<dbReference type="Pfam" id="PF13505">
    <property type="entry name" value="OMP_b-brl"/>
    <property type="match status" value="1"/>
</dbReference>
<evidence type="ECO:0000259" key="3">
    <source>
        <dbReference type="Pfam" id="PF13505"/>
    </source>
</evidence>
<name>E4TSB9_MARTH</name>
<feature type="signal peptide" evidence="2">
    <location>
        <begin position="1"/>
        <end position="22"/>
    </location>
</feature>
<reference evidence="4 5" key="1">
    <citation type="journal article" date="2011" name="Stand. Genomic Sci.">
        <title>Complete genome sequence of Marivirga tractuosa type strain (H-43).</title>
        <authorList>
            <person name="Pagani I."/>
            <person name="Chertkov O."/>
            <person name="Lapidus A."/>
            <person name="Lucas S."/>
            <person name="Del Rio T.G."/>
            <person name="Tice H."/>
            <person name="Copeland A."/>
            <person name="Cheng J.F."/>
            <person name="Nolan M."/>
            <person name="Saunders E."/>
            <person name="Pitluck S."/>
            <person name="Held B."/>
            <person name="Goodwin L."/>
            <person name="Liolios K."/>
            <person name="Ovchinikova G."/>
            <person name="Ivanova N."/>
            <person name="Mavromatis K."/>
            <person name="Pati A."/>
            <person name="Chen A."/>
            <person name="Palaniappan K."/>
            <person name="Land M."/>
            <person name="Hauser L."/>
            <person name="Jeffries C.D."/>
            <person name="Detter J.C."/>
            <person name="Han C."/>
            <person name="Tapia R."/>
            <person name="Ngatchou-Djao O.D."/>
            <person name="Rohde M."/>
            <person name="Goker M."/>
            <person name="Spring S."/>
            <person name="Sikorski J."/>
            <person name="Woyke T."/>
            <person name="Bristow J."/>
            <person name="Eisen J.A."/>
            <person name="Markowitz V."/>
            <person name="Hugenholtz P."/>
            <person name="Klenk H.P."/>
            <person name="Kyrpides N.C."/>
        </authorList>
    </citation>
    <scope>NUCLEOTIDE SEQUENCE [LARGE SCALE GENOMIC DNA]</scope>
    <source>
        <strain evidence="5">ATCC 23168 / DSM 4126 / NBRC 15989 / NCIMB 1408 / VKM B-1430 / H-43</strain>
    </source>
</reference>
<dbReference type="eggNOG" id="ENOG5032VWQ">
    <property type="taxonomic scope" value="Bacteria"/>
</dbReference>
<accession>E4TSB9</accession>
<evidence type="ECO:0000256" key="1">
    <source>
        <dbReference type="ARBA" id="ARBA00022729"/>
    </source>
</evidence>
<gene>
    <name evidence="4" type="ordered locus">Ftrac_2859</name>
</gene>
<dbReference type="OrthoDB" id="965683at2"/>
<dbReference type="KEGG" id="mtt:Ftrac_2859"/>